<keyword evidence="2" id="KW-1185">Reference proteome</keyword>
<reference evidence="1" key="1">
    <citation type="journal article" date="2023" name="G3 (Bethesda)">
        <title>A reference genome for the long-term kleptoplast-retaining sea slug Elysia crispata morphotype clarki.</title>
        <authorList>
            <person name="Eastman K.E."/>
            <person name="Pendleton A.L."/>
            <person name="Shaikh M.A."/>
            <person name="Suttiyut T."/>
            <person name="Ogas R."/>
            <person name="Tomko P."/>
            <person name="Gavelis G."/>
            <person name="Widhalm J.R."/>
            <person name="Wisecaver J.H."/>
        </authorList>
    </citation>
    <scope>NUCLEOTIDE SEQUENCE</scope>
    <source>
        <strain evidence="1">ECLA1</strain>
    </source>
</reference>
<comment type="caution">
    <text evidence="1">The sequence shown here is derived from an EMBL/GenBank/DDBJ whole genome shotgun (WGS) entry which is preliminary data.</text>
</comment>
<evidence type="ECO:0000313" key="2">
    <source>
        <dbReference type="Proteomes" id="UP001283361"/>
    </source>
</evidence>
<dbReference type="Proteomes" id="UP001283361">
    <property type="component" value="Unassembled WGS sequence"/>
</dbReference>
<name>A0AAE0ZIZ6_9GAST</name>
<protein>
    <submittedName>
        <fullName evidence="1">Uncharacterized protein</fullName>
    </submittedName>
</protein>
<dbReference type="EMBL" id="JAWDGP010003865">
    <property type="protein sequence ID" value="KAK3770208.1"/>
    <property type="molecule type" value="Genomic_DNA"/>
</dbReference>
<evidence type="ECO:0000313" key="1">
    <source>
        <dbReference type="EMBL" id="KAK3770208.1"/>
    </source>
</evidence>
<organism evidence="1 2">
    <name type="scientific">Elysia crispata</name>
    <name type="common">lettuce slug</name>
    <dbReference type="NCBI Taxonomy" id="231223"/>
    <lineage>
        <taxon>Eukaryota</taxon>
        <taxon>Metazoa</taxon>
        <taxon>Spiralia</taxon>
        <taxon>Lophotrochozoa</taxon>
        <taxon>Mollusca</taxon>
        <taxon>Gastropoda</taxon>
        <taxon>Heterobranchia</taxon>
        <taxon>Euthyneura</taxon>
        <taxon>Panpulmonata</taxon>
        <taxon>Sacoglossa</taxon>
        <taxon>Placobranchoidea</taxon>
        <taxon>Plakobranchidae</taxon>
        <taxon>Elysia</taxon>
    </lineage>
</organism>
<proteinExistence type="predicted"/>
<gene>
    <name evidence="1" type="ORF">RRG08_038719</name>
</gene>
<dbReference type="AlphaFoldDB" id="A0AAE0ZIZ6"/>
<accession>A0AAE0ZIZ6</accession>
<sequence length="122" mass="13497">MTRFRPTEPDSGHWTVDITDHSGPLVRILLHVHSLHLAVGCVSSRLDTGLPFAGPLDFFLPRLNGKLALLSLPPSTLHSPNQAKIVHQSVKQSIEVSATRRIQTDGRDNKVTENWLTDESVC</sequence>